<gene>
    <name evidence="1" type="ORF">HNQ46_002304</name>
</gene>
<reference evidence="1 2" key="1">
    <citation type="submission" date="2020-08" db="EMBL/GenBank/DDBJ databases">
        <title>Genomic Encyclopedia of Type Strains, Phase IV (KMG-IV): sequencing the most valuable type-strain genomes for metagenomic binning, comparative biology and taxonomic classification.</title>
        <authorList>
            <person name="Goeker M."/>
        </authorList>
    </citation>
    <scope>NUCLEOTIDE SEQUENCE [LARGE SCALE GENOMIC DNA]</scope>
    <source>
        <strain evidence="1 2">DSM 17245</strain>
    </source>
</reference>
<protein>
    <recommendedName>
        <fullName evidence="3">DUF2953 domain-containing protein</fullName>
    </recommendedName>
</protein>
<dbReference type="GeneID" id="85015817"/>
<evidence type="ECO:0000313" key="2">
    <source>
        <dbReference type="Proteomes" id="UP000522163"/>
    </source>
</evidence>
<comment type="caution">
    <text evidence="1">The sequence shown here is derived from an EMBL/GenBank/DDBJ whole genome shotgun (WGS) entry which is preliminary data.</text>
</comment>
<dbReference type="AlphaFoldDB" id="A0A7W9SHL5"/>
<sequence length="140" mass="16455">MKAMEKILSIPKKTIRKGKEIKKKIRMLTQEETKEMLVLVFRQILYLLHHSRVRNWKGELYLSMEDPYTLGQVLQGIALLSPFLGDSLHVYPEFDDSYYYGELKAKGKFRLIHIVIVAVRLLRNRKFRELLFKGGNDGKS</sequence>
<dbReference type="EMBL" id="JACHHH010000014">
    <property type="protein sequence ID" value="MBB6042308.1"/>
    <property type="molecule type" value="Genomic_DNA"/>
</dbReference>
<accession>A0A7W9SHL5</accession>
<evidence type="ECO:0000313" key="1">
    <source>
        <dbReference type="EMBL" id="MBB6042308.1"/>
    </source>
</evidence>
<organism evidence="1 2">
    <name type="scientific">Oribacterium sinus</name>
    <dbReference type="NCBI Taxonomy" id="237576"/>
    <lineage>
        <taxon>Bacteria</taxon>
        <taxon>Bacillati</taxon>
        <taxon>Bacillota</taxon>
        <taxon>Clostridia</taxon>
        <taxon>Lachnospirales</taxon>
        <taxon>Lachnospiraceae</taxon>
        <taxon>Oribacterium</taxon>
    </lineage>
</organism>
<dbReference type="RefSeq" id="WP_007156414.1">
    <property type="nucleotide sequence ID" value="NZ_JACHHH010000014.1"/>
</dbReference>
<name>A0A7W9SHL5_9FIRM</name>
<evidence type="ECO:0008006" key="3">
    <source>
        <dbReference type="Google" id="ProtNLM"/>
    </source>
</evidence>
<proteinExistence type="predicted"/>
<dbReference type="Proteomes" id="UP000522163">
    <property type="component" value="Unassembled WGS sequence"/>
</dbReference>